<feature type="transmembrane region" description="Helical" evidence="5">
    <location>
        <begin position="240"/>
        <end position="259"/>
    </location>
</feature>
<feature type="transmembrane region" description="Helical" evidence="5">
    <location>
        <begin position="161"/>
        <end position="181"/>
    </location>
</feature>
<evidence type="ECO:0000256" key="6">
    <source>
        <dbReference type="SAM" id="MobiDB-lite"/>
    </source>
</evidence>
<keyword evidence="4 5" id="KW-0472">Membrane</keyword>
<feature type="transmembrane region" description="Helical" evidence="5">
    <location>
        <begin position="213"/>
        <end position="234"/>
    </location>
</feature>
<dbReference type="EMBL" id="AK417347">
    <property type="protein sequence ID" value="BAN20562.1"/>
    <property type="molecule type" value="mRNA"/>
</dbReference>
<proteinExistence type="evidence at transcript level"/>
<dbReference type="PANTHER" id="PTHR23291">
    <property type="entry name" value="BAX INHIBITOR-RELATED"/>
    <property type="match status" value="1"/>
</dbReference>
<evidence type="ECO:0000256" key="5">
    <source>
        <dbReference type="RuleBase" id="RU004379"/>
    </source>
</evidence>
<feature type="transmembrane region" description="Helical" evidence="5">
    <location>
        <begin position="130"/>
        <end position="149"/>
    </location>
</feature>
<dbReference type="CDD" id="cd10428">
    <property type="entry name" value="LFG_like"/>
    <property type="match status" value="1"/>
</dbReference>
<feature type="transmembrane region" description="Helical" evidence="5">
    <location>
        <begin position="187"/>
        <end position="206"/>
    </location>
</feature>
<accession>R4WRM9</accession>
<evidence type="ECO:0000256" key="1">
    <source>
        <dbReference type="ARBA" id="ARBA00004141"/>
    </source>
</evidence>
<reference evidence="7" key="1">
    <citation type="journal article" date="2013" name="PLoS ONE">
        <title>Gene expression in gut symbiotic organ of stinkbug affected by extracellular bacterial symbiont.</title>
        <authorList>
            <person name="Futahashi R."/>
            <person name="Tanaka K."/>
            <person name="Tanahashi M."/>
            <person name="Nikoh N."/>
            <person name="Kikuchi Y."/>
            <person name="Lee B.L."/>
            <person name="Fukatsu T."/>
        </authorList>
    </citation>
    <scope>NUCLEOTIDE SEQUENCE</scope>
    <source>
        <tissue evidence="7">Midgut</tissue>
    </source>
</reference>
<evidence type="ECO:0000256" key="3">
    <source>
        <dbReference type="ARBA" id="ARBA00022989"/>
    </source>
</evidence>
<dbReference type="AlphaFoldDB" id="R4WRM9"/>
<feature type="transmembrane region" description="Helical" evidence="5">
    <location>
        <begin position="279"/>
        <end position="300"/>
    </location>
</feature>
<organism evidence="7">
    <name type="scientific">Riptortus pedestris</name>
    <name type="common">Bean bug</name>
    <dbReference type="NCBI Taxonomy" id="329032"/>
    <lineage>
        <taxon>Eukaryota</taxon>
        <taxon>Metazoa</taxon>
        <taxon>Ecdysozoa</taxon>
        <taxon>Arthropoda</taxon>
        <taxon>Hexapoda</taxon>
        <taxon>Insecta</taxon>
        <taxon>Pterygota</taxon>
        <taxon>Neoptera</taxon>
        <taxon>Paraneoptera</taxon>
        <taxon>Hemiptera</taxon>
        <taxon>Heteroptera</taxon>
        <taxon>Panheteroptera</taxon>
        <taxon>Pentatomomorpha</taxon>
        <taxon>Coreoidea</taxon>
        <taxon>Alydidae</taxon>
        <taxon>Riptortus</taxon>
    </lineage>
</organism>
<dbReference type="Pfam" id="PF01027">
    <property type="entry name" value="Bax1-I"/>
    <property type="match status" value="1"/>
</dbReference>
<feature type="transmembrane region" description="Helical" evidence="5">
    <location>
        <begin position="98"/>
        <end position="118"/>
    </location>
</feature>
<feature type="region of interest" description="Disordered" evidence="6">
    <location>
        <begin position="1"/>
        <end position="57"/>
    </location>
</feature>
<evidence type="ECO:0000313" key="7">
    <source>
        <dbReference type="EMBL" id="BAN20562.1"/>
    </source>
</evidence>
<evidence type="ECO:0000256" key="2">
    <source>
        <dbReference type="ARBA" id="ARBA00022692"/>
    </source>
</evidence>
<protein>
    <submittedName>
        <fullName evidence="7">Nmda receptor glutamate-binding chain</fullName>
    </submittedName>
</protein>
<feature type="compositionally biased region" description="Pro residues" evidence="6">
    <location>
        <begin position="48"/>
        <end position="57"/>
    </location>
</feature>
<dbReference type="InterPro" id="IPR006214">
    <property type="entry name" value="Bax_inhibitor_1-related"/>
</dbReference>
<keyword evidence="2 5" id="KW-0812">Transmembrane</keyword>
<evidence type="ECO:0000256" key="4">
    <source>
        <dbReference type="ARBA" id="ARBA00023136"/>
    </source>
</evidence>
<comment type="subcellular location">
    <subcellularLocation>
        <location evidence="1">Membrane</location>
        <topology evidence="1">Multi-pass membrane protein</topology>
    </subcellularLocation>
</comment>
<dbReference type="PANTHER" id="PTHR23291:SF47">
    <property type="entry name" value="TRANSMEMBRANE BAX INHIBITOR MOTIF CONTAINING 7"/>
    <property type="match status" value="1"/>
</dbReference>
<keyword evidence="7" id="KW-0675">Receptor</keyword>
<sequence length="304" mass="33780">MYSNQGSGYPSAPYPTGGYPNPPPYNTDYPRQPYQGPPVYPQQGYPNPAYPSQPYPTYPQGGYPPEPMSSAYTSPGEDPNAAFDFTEKSIRLAFIRKVYSILTVQLLIVVGFVALFLFEKKVQKYVATHYSLLIIALVIVFVLAIMMACCDSVRRQTPMNYICLFLFTFAFSFLVGVSAAQYNTREVMLAMGMTAAITLGLTLFAFQTKIDFTACGGALLALLLILLIGGIFGFFFPSRIWQTALAGFGAFLMSLYIVYDTQLMMGGKHKYALSPEEYVFAALNLYLDIVNLFLYILQIIGGRN</sequence>
<comment type="similarity">
    <text evidence="5">Belongs to the BI1 family.</text>
</comment>
<keyword evidence="3 5" id="KW-1133">Transmembrane helix</keyword>
<name>R4WRM9_RIPPE</name>
<dbReference type="GO" id="GO:0016020">
    <property type="term" value="C:membrane"/>
    <property type="evidence" value="ECO:0007669"/>
    <property type="project" value="UniProtKB-SubCell"/>
</dbReference>